<keyword evidence="10" id="KW-1185">Reference proteome</keyword>
<feature type="transmembrane region" description="Helical" evidence="7">
    <location>
        <begin position="94"/>
        <end position="119"/>
    </location>
</feature>
<accession>A0A8G0ZZN4</accession>
<dbReference type="KEGG" id="mfk:E2N92_00085"/>
<keyword evidence="6 7" id="KW-0472">Membrane</keyword>
<gene>
    <name evidence="9" type="ORF">E2N92_00085</name>
</gene>
<feature type="transmembrane region" description="Helical" evidence="7">
    <location>
        <begin position="6"/>
        <end position="21"/>
    </location>
</feature>
<feature type="transmembrane region" description="Helical" evidence="7">
    <location>
        <begin position="52"/>
        <end position="70"/>
    </location>
</feature>
<dbReference type="Pfam" id="PF03600">
    <property type="entry name" value="CitMHS"/>
    <property type="match status" value="1"/>
</dbReference>
<name>A0A8G0ZZN4_9EURY</name>
<dbReference type="InterPro" id="IPR051679">
    <property type="entry name" value="DASS-Related_Transporters"/>
</dbReference>
<evidence type="ECO:0000256" key="1">
    <source>
        <dbReference type="ARBA" id="ARBA00004141"/>
    </source>
</evidence>
<evidence type="ECO:0000256" key="7">
    <source>
        <dbReference type="SAM" id="Phobius"/>
    </source>
</evidence>
<dbReference type="EMBL" id="CP037968">
    <property type="protein sequence ID" value="QYZ77935.1"/>
    <property type="molecule type" value="Genomic_DNA"/>
</dbReference>
<dbReference type="SUPFAM" id="SSF116726">
    <property type="entry name" value="TrkA C-terminal domain-like"/>
    <property type="match status" value="2"/>
</dbReference>
<evidence type="ECO:0000256" key="4">
    <source>
        <dbReference type="ARBA" id="ARBA00022737"/>
    </source>
</evidence>
<feature type="transmembrane region" description="Helical" evidence="7">
    <location>
        <begin position="28"/>
        <end position="46"/>
    </location>
</feature>
<dbReference type="Proteomes" id="UP000826709">
    <property type="component" value="Chromosome"/>
</dbReference>
<evidence type="ECO:0000256" key="3">
    <source>
        <dbReference type="ARBA" id="ARBA00022692"/>
    </source>
</evidence>
<dbReference type="PANTHER" id="PTHR43652">
    <property type="entry name" value="BASIC AMINO ACID ANTIPORTER YFCC-RELATED"/>
    <property type="match status" value="1"/>
</dbReference>
<dbReference type="GO" id="GO:0008324">
    <property type="term" value="F:monoatomic cation transmembrane transporter activity"/>
    <property type="evidence" value="ECO:0007669"/>
    <property type="project" value="InterPro"/>
</dbReference>
<dbReference type="GO" id="GO:0005886">
    <property type="term" value="C:plasma membrane"/>
    <property type="evidence" value="ECO:0007669"/>
    <property type="project" value="TreeGrafter"/>
</dbReference>
<keyword evidence="2" id="KW-0813">Transport</keyword>
<dbReference type="RefSeq" id="WP_220681677.1">
    <property type="nucleotide sequence ID" value="NZ_CP037968.1"/>
</dbReference>
<evidence type="ECO:0000259" key="8">
    <source>
        <dbReference type="PROSITE" id="PS51202"/>
    </source>
</evidence>
<comment type="subcellular location">
    <subcellularLocation>
        <location evidence="1">Membrane</location>
        <topology evidence="1">Multi-pass membrane protein</topology>
    </subcellularLocation>
</comment>
<evidence type="ECO:0000313" key="9">
    <source>
        <dbReference type="EMBL" id="QYZ77935.1"/>
    </source>
</evidence>
<proteinExistence type="predicted"/>
<dbReference type="InterPro" id="IPR036721">
    <property type="entry name" value="RCK_C_sf"/>
</dbReference>
<feature type="transmembrane region" description="Helical" evidence="7">
    <location>
        <begin position="413"/>
        <end position="445"/>
    </location>
</feature>
<dbReference type="Gene3D" id="3.30.70.1450">
    <property type="entry name" value="Regulator of K+ conductance, C-terminal domain"/>
    <property type="match status" value="2"/>
</dbReference>
<reference evidence="9" key="2">
    <citation type="submission" date="2019-03" db="EMBL/GenBank/DDBJ databases">
        <authorList>
            <person name="Chen S.-C."/>
            <person name="Wu S.-Y."/>
            <person name="Lai M.-C."/>
        </authorList>
    </citation>
    <scope>NUCLEOTIDE SEQUENCE</scope>
    <source>
        <strain evidence="9">ML15</strain>
    </source>
</reference>
<dbReference type="GO" id="GO:0006813">
    <property type="term" value="P:potassium ion transport"/>
    <property type="evidence" value="ECO:0007669"/>
    <property type="project" value="InterPro"/>
</dbReference>
<feature type="transmembrane region" description="Helical" evidence="7">
    <location>
        <begin position="492"/>
        <end position="520"/>
    </location>
</feature>
<evidence type="ECO:0000256" key="2">
    <source>
        <dbReference type="ARBA" id="ARBA00022448"/>
    </source>
</evidence>
<dbReference type="InterPro" id="IPR006037">
    <property type="entry name" value="RCK_C"/>
</dbReference>
<evidence type="ECO:0000256" key="6">
    <source>
        <dbReference type="ARBA" id="ARBA00023136"/>
    </source>
</evidence>
<keyword evidence="3 7" id="KW-0812">Transmembrane</keyword>
<organism evidence="9 10">
    <name type="scientific">Methanofollis formosanus</name>
    <dbReference type="NCBI Taxonomy" id="299308"/>
    <lineage>
        <taxon>Archaea</taxon>
        <taxon>Methanobacteriati</taxon>
        <taxon>Methanobacteriota</taxon>
        <taxon>Stenosarchaea group</taxon>
        <taxon>Methanomicrobia</taxon>
        <taxon>Methanomicrobiales</taxon>
        <taxon>Methanomicrobiaceae</taxon>
        <taxon>Methanofollis</taxon>
    </lineage>
</organism>
<dbReference type="Pfam" id="PF02080">
    <property type="entry name" value="TrkA_C"/>
    <property type="match status" value="1"/>
</dbReference>
<feature type="transmembrane region" description="Helical" evidence="7">
    <location>
        <begin position="139"/>
        <end position="161"/>
    </location>
</feature>
<protein>
    <submittedName>
        <fullName evidence="9">SLC13 family permease</fullName>
    </submittedName>
</protein>
<feature type="transmembrane region" description="Helical" evidence="7">
    <location>
        <begin position="173"/>
        <end position="196"/>
    </location>
</feature>
<feature type="transmembrane region" description="Helical" evidence="7">
    <location>
        <begin position="571"/>
        <end position="594"/>
    </location>
</feature>
<keyword evidence="4" id="KW-0677">Repeat</keyword>
<dbReference type="PANTHER" id="PTHR43652:SF2">
    <property type="entry name" value="BASIC AMINO ACID ANTIPORTER YFCC-RELATED"/>
    <property type="match status" value="1"/>
</dbReference>
<feature type="transmembrane region" description="Helical" evidence="7">
    <location>
        <begin position="457"/>
        <end position="480"/>
    </location>
</feature>
<feature type="domain" description="RCK C-terminal" evidence="8">
    <location>
        <begin position="306"/>
        <end position="390"/>
    </location>
</feature>
<keyword evidence="5 7" id="KW-1133">Transmembrane helix</keyword>
<evidence type="ECO:0000256" key="5">
    <source>
        <dbReference type="ARBA" id="ARBA00022989"/>
    </source>
</evidence>
<dbReference type="InterPro" id="IPR004680">
    <property type="entry name" value="Cit_transptr-like_dom"/>
</dbReference>
<dbReference type="OrthoDB" id="21388at2157"/>
<evidence type="ECO:0000313" key="10">
    <source>
        <dbReference type="Proteomes" id="UP000826709"/>
    </source>
</evidence>
<sequence length="595" mass="62728">MDIGMIAVIGVLFAAVVLFVTERFRVDVTAVVLLLTLAWLGLVTPAQAFSGFASNAVVAMAGVMVLGYGIDRAGLMHRLSEILMTRGEGSERRLFVRVSSVVGVVSSVMQNIGAVVVFLPALLRIAESVRTPPSQLLMPVGFAAILGGTITMVGSSPLILLNDIMLQSGYEPFGLFAPAPIGLTLLLTWIAVFTLFGRHLLPSAAGVPVKGTQEELVAGWNLPAGVRYCRIPEKSPLVGLTREGSGLTAGYALHLLALEEEGDVLYAPWRYTRFVPGQELAVLGREEDFLRFVDDYELEVSRGEEQTVLGLSPASAGFAEVVVRPHAGVVGKTLRELALRKNQGIEPLLLVSGEEGPFHEFSDRPLKPGDIIVVHGRWERVRAFADGARFVLATPLEEAGLRESRAPAAAACFAGALLLTFTGAPIGLSFFTGAVGMVLFGVVTIGEAYHAVDWRTIVLIGGLIPLGIAMETSGAAAAIASGLTAVLVGRPIFLVLLAFSLLTTFLSLFMSNAAATVLLVPLALAVGGGAGIDPAGLALLIGISASNSFLIPTHQVNALLMGPGGYHTRDYLRAGAVLTPLFALVSTLLVYLIYL</sequence>
<dbReference type="PROSITE" id="PS51202">
    <property type="entry name" value="RCK_C"/>
    <property type="match status" value="1"/>
</dbReference>
<dbReference type="AlphaFoldDB" id="A0A8G0ZZN4"/>
<reference evidence="9" key="1">
    <citation type="journal article" date="2005" name="Int. J. Syst. Evol. Microbiol.">
        <title>Methanofollis formosanus sp. nov., isolated from a fish pond.</title>
        <authorList>
            <person name="Wu S.Y."/>
            <person name="Chen S.C."/>
            <person name="Lai M.C."/>
        </authorList>
    </citation>
    <scope>NUCLEOTIDE SEQUENCE</scope>
    <source>
        <strain evidence="9">ML15</strain>
    </source>
</reference>